<accession>D7G2X6</accession>
<dbReference type="AlphaFoldDB" id="D7G2X6"/>
<evidence type="ECO:0000256" key="7">
    <source>
        <dbReference type="SAM" id="SignalP"/>
    </source>
</evidence>
<dbReference type="GO" id="GO:0016020">
    <property type="term" value="C:membrane"/>
    <property type="evidence" value="ECO:0007669"/>
    <property type="project" value="UniProtKB-SubCell"/>
</dbReference>
<dbReference type="PANTHER" id="PTHR28668:SF1">
    <property type="entry name" value="TRANSMEMBRANE PROTEIN 234"/>
    <property type="match status" value="1"/>
</dbReference>
<comment type="similarity">
    <text evidence="2">Belongs to the TMEM234 family.</text>
</comment>
<dbReference type="OrthoDB" id="43458at2759"/>
<protein>
    <recommendedName>
        <fullName evidence="10">Transmembrane protein 234 homolog</fullName>
    </recommendedName>
</protein>
<reference evidence="8 9" key="1">
    <citation type="journal article" date="2010" name="Nature">
        <title>The Ectocarpus genome and the independent evolution of multicellularity in brown algae.</title>
        <authorList>
            <person name="Cock J.M."/>
            <person name="Sterck L."/>
            <person name="Rouze P."/>
            <person name="Scornet D."/>
            <person name="Allen A.E."/>
            <person name="Amoutzias G."/>
            <person name="Anthouard V."/>
            <person name="Artiguenave F."/>
            <person name="Aury J.M."/>
            <person name="Badger J.H."/>
            <person name="Beszteri B."/>
            <person name="Billiau K."/>
            <person name="Bonnet E."/>
            <person name="Bothwell J.H."/>
            <person name="Bowler C."/>
            <person name="Boyen C."/>
            <person name="Brownlee C."/>
            <person name="Carrano C.J."/>
            <person name="Charrier B."/>
            <person name="Cho G.Y."/>
            <person name="Coelho S.M."/>
            <person name="Collen J."/>
            <person name="Corre E."/>
            <person name="Da Silva C."/>
            <person name="Delage L."/>
            <person name="Delaroque N."/>
            <person name="Dittami S.M."/>
            <person name="Doulbeau S."/>
            <person name="Elias M."/>
            <person name="Farnham G."/>
            <person name="Gachon C.M."/>
            <person name="Gschloessl B."/>
            <person name="Heesch S."/>
            <person name="Jabbari K."/>
            <person name="Jubin C."/>
            <person name="Kawai H."/>
            <person name="Kimura K."/>
            <person name="Kloareg B."/>
            <person name="Kupper F.C."/>
            <person name="Lang D."/>
            <person name="Le Bail A."/>
            <person name="Leblanc C."/>
            <person name="Lerouge P."/>
            <person name="Lohr M."/>
            <person name="Lopez P.J."/>
            <person name="Martens C."/>
            <person name="Maumus F."/>
            <person name="Michel G."/>
            <person name="Miranda-Saavedra D."/>
            <person name="Morales J."/>
            <person name="Moreau H."/>
            <person name="Motomura T."/>
            <person name="Nagasato C."/>
            <person name="Napoli C.A."/>
            <person name="Nelson D.R."/>
            <person name="Nyvall-Collen P."/>
            <person name="Peters A.F."/>
            <person name="Pommier C."/>
            <person name="Potin P."/>
            <person name="Poulain J."/>
            <person name="Quesneville H."/>
            <person name="Read B."/>
            <person name="Rensing S.A."/>
            <person name="Ritter A."/>
            <person name="Rousvoal S."/>
            <person name="Samanta M."/>
            <person name="Samson G."/>
            <person name="Schroeder D.C."/>
            <person name="Segurens B."/>
            <person name="Strittmatter M."/>
            <person name="Tonon T."/>
            <person name="Tregear J.W."/>
            <person name="Valentin K."/>
            <person name="von Dassow P."/>
            <person name="Yamagishi T."/>
            <person name="Van de Peer Y."/>
            <person name="Wincker P."/>
        </authorList>
    </citation>
    <scope>NUCLEOTIDE SEQUENCE [LARGE SCALE GENOMIC DNA]</scope>
    <source>
        <strain evidence="9">Ec32 / CCAP1310/4</strain>
    </source>
</reference>
<gene>
    <name evidence="8" type="ORF">Esi_0049_0054</name>
</gene>
<organism evidence="8 9">
    <name type="scientific">Ectocarpus siliculosus</name>
    <name type="common">Brown alga</name>
    <name type="synonym">Conferva siliculosa</name>
    <dbReference type="NCBI Taxonomy" id="2880"/>
    <lineage>
        <taxon>Eukaryota</taxon>
        <taxon>Sar</taxon>
        <taxon>Stramenopiles</taxon>
        <taxon>Ochrophyta</taxon>
        <taxon>PX clade</taxon>
        <taxon>Phaeophyceae</taxon>
        <taxon>Ectocarpales</taxon>
        <taxon>Ectocarpaceae</taxon>
        <taxon>Ectocarpus</taxon>
    </lineage>
</organism>
<sequence length="143" mass="14977">MPLSTALSFVAVGACWGCTTPFIKDGTSSKLEPDTQQQPTTNENNRLGKLFGPLRSLASVKAAIPFLLNQSGSTLFYYLLSSQDVSTAVPVCNALSLVFTAATAMALGEKVDRPLRTVSGIVLALMGLAVCVASKAQLLTLVP</sequence>
<feature type="chain" id="PRO_5003095698" description="Transmembrane protein 234 homolog" evidence="7">
    <location>
        <begin position="18"/>
        <end position="143"/>
    </location>
</feature>
<keyword evidence="7" id="KW-0732">Signal</keyword>
<feature type="signal peptide" evidence="7">
    <location>
        <begin position="1"/>
        <end position="17"/>
    </location>
</feature>
<evidence type="ECO:0000313" key="8">
    <source>
        <dbReference type="EMBL" id="CBJ48833.1"/>
    </source>
</evidence>
<dbReference type="InParanoid" id="D7G2X6"/>
<keyword evidence="3 6" id="KW-0812">Transmembrane</keyword>
<feature type="transmembrane region" description="Helical" evidence="6">
    <location>
        <begin position="120"/>
        <end position="142"/>
    </location>
</feature>
<dbReference type="SUPFAM" id="SSF103481">
    <property type="entry name" value="Multidrug resistance efflux transporter EmrE"/>
    <property type="match status" value="1"/>
</dbReference>
<evidence type="ECO:0000256" key="2">
    <source>
        <dbReference type="ARBA" id="ARBA00005977"/>
    </source>
</evidence>
<evidence type="ECO:0000256" key="3">
    <source>
        <dbReference type="ARBA" id="ARBA00022692"/>
    </source>
</evidence>
<keyword evidence="9" id="KW-1185">Reference proteome</keyword>
<dbReference type="OMA" id="LGEWYAE"/>
<dbReference type="InterPro" id="IPR018908">
    <property type="entry name" value="TMEM234"/>
</dbReference>
<evidence type="ECO:0000256" key="1">
    <source>
        <dbReference type="ARBA" id="ARBA00004141"/>
    </source>
</evidence>
<dbReference type="eggNOG" id="KOG4831">
    <property type="taxonomic scope" value="Eukaryota"/>
</dbReference>
<dbReference type="InterPro" id="IPR037185">
    <property type="entry name" value="EmrE-like"/>
</dbReference>
<evidence type="ECO:0000256" key="4">
    <source>
        <dbReference type="ARBA" id="ARBA00022989"/>
    </source>
</evidence>
<dbReference type="Proteomes" id="UP000002630">
    <property type="component" value="Linkage Group LG14"/>
</dbReference>
<keyword evidence="5 6" id="KW-0472">Membrane</keyword>
<comment type="subcellular location">
    <subcellularLocation>
        <location evidence="1">Membrane</location>
        <topology evidence="1">Multi-pass membrane protein</topology>
    </subcellularLocation>
</comment>
<proteinExistence type="inferred from homology"/>
<evidence type="ECO:0008006" key="10">
    <source>
        <dbReference type="Google" id="ProtNLM"/>
    </source>
</evidence>
<dbReference type="EMBL" id="FN648696">
    <property type="protein sequence ID" value="CBJ48833.1"/>
    <property type="molecule type" value="Genomic_DNA"/>
</dbReference>
<name>D7G2X6_ECTSI</name>
<dbReference type="Pfam" id="PF10639">
    <property type="entry name" value="TMEM234"/>
    <property type="match status" value="1"/>
</dbReference>
<evidence type="ECO:0000256" key="5">
    <source>
        <dbReference type="ARBA" id="ARBA00023136"/>
    </source>
</evidence>
<keyword evidence="4 6" id="KW-1133">Transmembrane helix</keyword>
<dbReference type="FunCoup" id="D7G2X6">
    <property type="interactions" value="29"/>
</dbReference>
<dbReference type="EMBL" id="FN649739">
    <property type="protein sequence ID" value="CBJ48833.1"/>
    <property type="molecule type" value="Genomic_DNA"/>
</dbReference>
<dbReference type="PANTHER" id="PTHR28668">
    <property type="entry name" value="TRANSMEMBRANE PROTEIN 234"/>
    <property type="match status" value="1"/>
</dbReference>
<evidence type="ECO:0000313" key="9">
    <source>
        <dbReference type="Proteomes" id="UP000002630"/>
    </source>
</evidence>
<feature type="transmembrane region" description="Helical" evidence="6">
    <location>
        <begin position="88"/>
        <end position="108"/>
    </location>
</feature>
<evidence type="ECO:0000256" key="6">
    <source>
        <dbReference type="SAM" id="Phobius"/>
    </source>
</evidence>